<dbReference type="PANTHER" id="PTHR13304">
    <property type="entry name" value="GLYCOSYLPHOSPHATIDYLINOSITOL ANCHOR ATTACHMENT 1 PROTEIN"/>
    <property type="match status" value="1"/>
</dbReference>
<evidence type="ECO:0000256" key="1">
    <source>
        <dbReference type="SAM" id="Phobius"/>
    </source>
</evidence>
<keyword evidence="1" id="KW-0472">Membrane</keyword>
<dbReference type="OrthoDB" id="445301at2759"/>
<dbReference type="PANTHER" id="PTHR13304:SF0">
    <property type="entry name" value="GLYCOSYLPHOSPHATIDYLINOSITOL ANCHOR ATTACHMENT 1 PROTEIN"/>
    <property type="match status" value="1"/>
</dbReference>
<feature type="transmembrane region" description="Helical" evidence="1">
    <location>
        <begin position="560"/>
        <end position="586"/>
    </location>
</feature>
<keyword evidence="1" id="KW-1133">Transmembrane helix</keyword>
<organism evidence="2 3">
    <name type="scientific">Metschnikowia bicuspidata</name>
    <dbReference type="NCBI Taxonomy" id="27322"/>
    <lineage>
        <taxon>Eukaryota</taxon>
        <taxon>Fungi</taxon>
        <taxon>Dikarya</taxon>
        <taxon>Ascomycota</taxon>
        <taxon>Saccharomycotina</taxon>
        <taxon>Pichiomycetes</taxon>
        <taxon>Metschnikowiaceae</taxon>
        <taxon>Metschnikowia</taxon>
    </lineage>
</organism>
<name>A0A4P9ZJ53_9ASCO</name>
<dbReference type="PIRSF" id="PIRSF036762">
    <property type="entry name" value="GAA1"/>
    <property type="match status" value="1"/>
</dbReference>
<dbReference type="AlphaFoldDB" id="A0A4P9ZJ53"/>
<feature type="transmembrane region" description="Helical" evidence="1">
    <location>
        <begin position="515"/>
        <end position="535"/>
    </location>
</feature>
<keyword evidence="3" id="KW-1185">Reference proteome</keyword>
<feature type="transmembrane region" description="Helical" evidence="1">
    <location>
        <begin position="395"/>
        <end position="417"/>
    </location>
</feature>
<feature type="transmembrane region" description="Helical" evidence="1">
    <location>
        <begin position="20"/>
        <end position="42"/>
    </location>
</feature>
<proteinExistence type="predicted"/>
<feature type="transmembrane region" description="Helical" evidence="1">
    <location>
        <begin position="475"/>
        <end position="494"/>
    </location>
</feature>
<dbReference type="Pfam" id="PF04114">
    <property type="entry name" value="Gaa1"/>
    <property type="match status" value="1"/>
</dbReference>
<dbReference type="InterPro" id="IPR007246">
    <property type="entry name" value="Gaa1"/>
</dbReference>
<reference evidence="3" key="1">
    <citation type="journal article" date="2018" name="Nat. Microbiol.">
        <title>Leveraging single-cell genomics to expand the fungal tree of life.</title>
        <authorList>
            <person name="Ahrendt S.R."/>
            <person name="Quandt C.A."/>
            <person name="Ciobanu D."/>
            <person name="Clum A."/>
            <person name="Salamov A."/>
            <person name="Andreopoulos B."/>
            <person name="Cheng J.F."/>
            <person name="Woyke T."/>
            <person name="Pelin A."/>
            <person name="Henrissat B."/>
            <person name="Reynolds N.K."/>
            <person name="Benny G.L."/>
            <person name="Smith M.E."/>
            <person name="James T.Y."/>
            <person name="Grigoriev I.V."/>
        </authorList>
    </citation>
    <scope>NUCLEOTIDE SEQUENCE [LARGE SCALE GENOMIC DNA]</scope>
    <source>
        <strain evidence="3">Baker2002</strain>
    </source>
</reference>
<dbReference type="GO" id="GO:0042765">
    <property type="term" value="C:GPI-anchor transamidase complex"/>
    <property type="evidence" value="ECO:0007669"/>
    <property type="project" value="InterPro"/>
</dbReference>
<evidence type="ECO:0000313" key="3">
    <source>
        <dbReference type="Proteomes" id="UP000268321"/>
    </source>
</evidence>
<gene>
    <name evidence="2" type="ORF">METBISCDRAFT_20954</name>
</gene>
<feature type="transmembrane region" description="Helical" evidence="1">
    <location>
        <begin position="449"/>
        <end position="469"/>
    </location>
</feature>
<protein>
    <submittedName>
        <fullName evidence="2">Gaa1-domain-containing protein</fullName>
    </submittedName>
</protein>
<dbReference type="EMBL" id="ML004428">
    <property type="protein sequence ID" value="RKP33085.1"/>
    <property type="molecule type" value="Genomic_DNA"/>
</dbReference>
<dbReference type="Proteomes" id="UP000268321">
    <property type="component" value="Unassembled WGS sequence"/>
</dbReference>
<keyword evidence="1" id="KW-0812">Transmembrane</keyword>
<feature type="transmembrane region" description="Helical" evidence="1">
    <location>
        <begin position="423"/>
        <end position="442"/>
    </location>
</feature>
<dbReference type="GO" id="GO:0016255">
    <property type="term" value="P:attachment of GPI anchor to protein"/>
    <property type="evidence" value="ECO:0007669"/>
    <property type="project" value="TreeGrafter"/>
</dbReference>
<accession>A0A4P9ZJ53</accession>
<evidence type="ECO:0000313" key="2">
    <source>
        <dbReference type="EMBL" id="RKP33085.1"/>
    </source>
</evidence>
<sequence length="593" mass="65504">MALAETVLRHVYKLGLFAKVFQMLPRMSFLLALASVVWLLVLPMDGQYRHTYISENALLPGQVTSYFRESEWNYVRGFRSEVLLWDFELVSRQNDVLEDWLHDFGWAVSRYRDHKTNATTMYALMHAPRGDNTEAMVLAVPYYTSSGEPNHGGLTLAPALAHYFARMSIWSKNIILVFPRDGHAPLRSWVEAYHTTLDATAGSIEAALVIVYPSESDKFSHVEVSYEGLNGQLPNLDLINTVTTVAGHEGINVGVHHASNAQLTRNDYWTRLRVLAWGVLRLATTGLFLNSLGCEAFSGWQIQAITITAVPGNHHDVTQFGRIVDSTFRSVNNLLEKFHQSFFFYLLLSPHHFVSIGTYLPAAVLVAAAFVLSSLYSLASGVTTPQFISHISDTLFLFTAIEAVCLVTALFLQHLVVAGHGDVTIITAAVVAVSALFSVCALRSRTLNWLGSTYSHMLLSFALYFVAILITSMLIVHFALAFSIGLCALPCIFIQPLINQTHANPALAGRNNVKIALCLLLSCPVTALVALGYTMNGGGVDGVLALSRGFFMSWDIMQSWTYFVVTLGWLPAWLAVVVSCLFGTFLPKPAKDE</sequence>